<proteinExistence type="predicted"/>
<keyword evidence="3" id="KW-1185">Reference proteome</keyword>
<accession>A0ABQ8KCA0</accession>
<dbReference type="Gene3D" id="1.20.1280.50">
    <property type="match status" value="1"/>
</dbReference>
<dbReference type="EMBL" id="JADCUA010000013">
    <property type="protein sequence ID" value="KAH9835229.1"/>
    <property type="molecule type" value="Genomic_DNA"/>
</dbReference>
<dbReference type="RefSeq" id="XP_047777662.1">
    <property type="nucleotide sequence ID" value="XM_047916318.1"/>
</dbReference>
<dbReference type="Proteomes" id="UP000814176">
    <property type="component" value="Unassembled WGS sequence"/>
</dbReference>
<dbReference type="InterPro" id="IPR001810">
    <property type="entry name" value="F-box_dom"/>
</dbReference>
<name>A0ABQ8KCA0_9APHY</name>
<dbReference type="PANTHER" id="PTHR38926:SF72">
    <property type="entry name" value="IM:7136021-RELATED"/>
    <property type="match status" value="1"/>
</dbReference>
<comment type="caution">
    <text evidence="2">The sequence shown here is derived from an EMBL/GenBank/DDBJ whole genome shotgun (WGS) entry which is preliminary data.</text>
</comment>
<protein>
    <recommendedName>
        <fullName evidence="1">F-box domain-containing protein</fullName>
    </recommendedName>
</protein>
<dbReference type="InterPro" id="IPR036047">
    <property type="entry name" value="F-box-like_dom_sf"/>
</dbReference>
<dbReference type="GeneID" id="71997050"/>
<evidence type="ECO:0000313" key="2">
    <source>
        <dbReference type="EMBL" id="KAH9835229.1"/>
    </source>
</evidence>
<evidence type="ECO:0000313" key="3">
    <source>
        <dbReference type="Proteomes" id="UP000814176"/>
    </source>
</evidence>
<gene>
    <name evidence="2" type="ORF">C8Q71DRAFT_109483</name>
</gene>
<dbReference type="SUPFAM" id="SSF81383">
    <property type="entry name" value="F-box domain"/>
    <property type="match status" value="1"/>
</dbReference>
<dbReference type="PANTHER" id="PTHR38926">
    <property type="entry name" value="F-BOX DOMAIN CONTAINING PROTEIN, EXPRESSED"/>
    <property type="match status" value="1"/>
</dbReference>
<organism evidence="2 3">
    <name type="scientific">Rhodofomes roseus</name>
    <dbReference type="NCBI Taxonomy" id="34475"/>
    <lineage>
        <taxon>Eukaryota</taxon>
        <taxon>Fungi</taxon>
        <taxon>Dikarya</taxon>
        <taxon>Basidiomycota</taxon>
        <taxon>Agaricomycotina</taxon>
        <taxon>Agaricomycetes</taxon>
        <taxon>Polyporales</taxon>
        <taxon>Rhodofomes</taxon>
    </lineage>
</organism>
<evidence type="ECO:0000259" key="1">
    <source>
        <dbReference type="Pfam" id="PF12937"/>
    </source>
</evidence>
<sequence length="575" mass="65269">MSELGRLRTPSPLPGDVLKRFLTQNPEAMRSWLTKLSIVANSTSPVNKLPPELFTEIFEFILAPRYGHHEEWSFITVLLVCRRWHDLAVSSPTLWTSITGDMSLQVMAAYLRRSCKRPLSVAARAETFSVPRNDFLDALVPHFNRIVRLDTHGPHTQPYFECRMERLSSLHIEDSYDPEVPKARQTLVIRGDHLPALKVLTLVALEVKPRIVNMSGSLTSLALDNMTFDTWNDLFDLLRGCPALENLTIETFEVYGSMDSTSVTTGQPIIELRRLRDFFCECRHEHDPFSFLLARLSVPPTAMMSVYAYLDTMGQQYEAFIDRSQAIDLRDTVIADIFPTDEKLYPAFPAIRDVQFSIKDDREVTVRASTVEGLRTGVASFVIDVYLEECFNHRSVQKQVQSELGTVFPPTLTTLHIYLADNQMYDTRDGYLELTESWKSLYDAFPQLEELYAAGPTLDFFTDFLSDIGPALSTRTETPPPWPKLTRIKFECTDGELDAGESEAIMQAITTSICARRDAVSVERLQHLVLVFPAEPPNLRTYLGRLRGVTEDLVCNVAGKEFVLDDPAIERVIRV</sequence>
<reference evidence="2 3" key="1">
    <citation type="journal article" date="2021" name="Environ. Microbiol.">
        <title>Gene family expansions and transcriptome signatures uncover fungal adaptations to wood decay.</title>
        <authorList>
            <person name="Hage H."/>
            <person name="Miyauchi S."/>
            <person name="Viragh M."/>
            <person name="Drula E."/>
            <person name="Min B."/>
            <person name="Chaduli D."/>
            <person name="Navarro D."/>
            <person name="Favel A."/>
            <person name="Norest M."/>
            <person name="Lesage-Meessen L."/>
            <person name="Balint B."/>
            <person name="Merenyi Z."/>
            <person name="de Eugenio L."/>
            <person name="Morin E."/>
            <person name="Martinez A.T."/>
            <person name="Baldrian P."/>
            <person name="Stursova M."/>
            <person name="Martinez M.J."/>
            <person name="Novotny C."/>
            <person name="Magnuson J.K."/>
            <person name="Spatafora J.W."/>
            <person name="Maurice S."/>
            <person name="Pangilinan J."/>
            <person name="Andreopoulos W."/>
            <person name="LaButti K."/>
            <person name="Hundley H."/>
            <person name="Na H."/>
            <person name="Kuo A."/>
            <person name="Barry K."/>
            <person name="Lipzen A."/>
            <person name="Henrissat B."/>
            <person name="Riley R."/>
            <person name="Ahrendt S."/>
            <person name="Nagy L.G."/>
            <person name="Grigoriev I.V."/>
            <person name="Martin F."/>
            <person name="Rosso M.N."/>
        </authorList>
    </citation>
    <scope>NUCLEOTIDE SEQUENCE [LARGE SCALE GENOMIC DNA]</scope>
    <source>
        <strain evidence="2 3">CIRM-BRFM 1785</strain>
    </source>
</reference>
<feature type="domain" description="F-box" evidence="1">
    <location>
        <begin position="47"/>
        <end position="98"/>
    </location>
</feature>
<dbReference type="Pfam" id="PF12937">
    <property type="entry name" value="F-box-like"/>
    <property type="match status" value="1"/>
</dbReference>